<name>A0A0J1AY95_9TREE</name>
<feature type="compositionally biased region" description="Basic residues" evidence="1">
    <location>
        <begin position="253"/>
        <end position="267"/>
    </location>
</feature>
<evidence type="ECO:0000313" key="2">
    <source>
        <dbReference type="EMBL" id="KLT40299.1"/>
    </source>
</evidence>
<feature type="compositionally biased region" description="Acidic residues" evidence="1">
    <location>
        <begin position="126"/>
        <end position="143"/>
    </location>
</feature>
<evidence type="ECO:0000256" key="1">
    <source>
        <dbReference type="SAM" id="MobiDB-lite"/>
    </source>
</evidence>
<accession>A0A0J1AY95</accession>
<organism evidence="2 3">
    <name type="scientific">Cutaneotrichosporon oleaginosum</name>
    <dbReference type="NCBI Taxonomy" id="879819"/>
    <lineage>
        <taxon>Eukaryota</taxon>
        <taxon>Fungi</taxon>
        <taxon>Dikarya</taxon>
        <taxon>Basidiomycota</taxon>
        <taxon>Agaricomycotina</taxon>
        <taxon>Tremellomycetes</taxon>
        <taxon>Trichosporonales</taxon>
        <taxon>Trichosporonaceae</taxon>
        <taxon>Cutaneotrichosporon</taxon>
    </lineage>
</organism>
<feature type="region of interest" description="Disordered" evidence="1">
    <location>
        <begin position="1"/>
        <end position="88"/>
    </location>
</feature>
<feature type="compositionally biased region" description="Low complexity" evidence="1">
    <location>
        <begin position="237"/>
        <end position="252"/>
    </location>
</feature>
<dbReference type="Proteomes" id="UP000053611">
    <property type="component" value="Unassembled WGS sequence"/>
</dbReference>
<dbReference type="EMBL" id="KQ087237">
    <property type="protein sequence ID" value="KLT40299.1"/>
    <property type="molecule type" value="Genomic_DNA"/>
</dbReference>
<sequence length="347" mass="37463">MQRAAARAAKAEPLAPATSGSVSAPAASAPSTPASPAPASITPSQAATPIPAMSTPIPAAPADDEAGAKWVLPRRNAEAGPGPSTRPRVQFVASYLPFLEDEDDGPTGMASGRMAFGMGAKLEEARDGDDNDEDEFISDSEDDVAVRRDKKARAPVGSVTGMTDARLDDSSLVVSCSGPSRAQTSPNLKRRNLCNGHNREPMHRHPRRRSAYFSVPKASRRRLQERGRAKARPRTKPSSASRSRWTSPSLARPTRKARRSSTRRRARCQTTSTPSSRINSASAEKPVCRPPAVRQVLAERSALEMRRPLKRASGRKCQRWMSGRRSGRRPRRLQSVGSRASSASTRS</sequence>
<feature type="compositionally biased region" description="Low complexity" evidence="1">
    <location>
        <begin position="1"/>
        <end position="49"/>
    </location>
</feature>
<dbReference type="GeneID" id="28980234"/>
<dbReference type="STRING" id="879819.A0A0J1AY95"/>
<feature type="region of interest" description="Disordered" evidence="1">
    <location>
        <begin position="304"/>
        <end position="347"/>
    </location>
</feature>
<proteinExistence type="predicted"/>
<feature type="region of interest" description="Disordered" evidence="1">
    <location>
        <begin position="121"/>
        <end position="292"/>
    </location>
</feature>
<feature type="compositionally biased region" description="Polar residues" evidence="1">
    <location>
        <begin position="335"/>
        <end position="347"/>
    </location>
</feature>
<dbReference type="AlphaFoldDB" id="A0A0J1AY95"/>
<feature type="compositionally biased region" description="Basic residues" evidence="1">
    <location>
        <begin position="308"/>
        <end position="318"/>
    </location>
</feature>
<feature type="compositionally biased region" description="Polar residues" evidence="1">
    <location>
        <begin position="172"/>
        <end position="187"/>
    </location>
</feature>
<dbReference type="RefSeq" id="XP_018276790.1">
    <property type="nucleotide sequence ID" value="XM_018419631.1"/>
</dbReference>
<evidence type="ECO:0000313" key="3">
    <source>
        <dbReference type="Proteomes" id="UP000053611"/>
    </source>
</evidence>
<gene>
    <name evidence="2" type="ORF">CC85DRAFT_158246</name>
</gene>
<keyword evidence="3" id="KW-1185">Reference proteome</keyword>
<protein>
    <submittedName>
        <fullName evidence="2">Uncharacterized protein</fullName>
    </submittedName>
</protein>
<reference evidence="2 3" key="1">
    <citation type="submission" date="2015-03" db="EMBL/GenBank/DDBJ databases">
        <title>Genomics and transcriptomics of the oil-accumulating basidiomycete yeast T. oleaginosus allow insights into substrate utilization and the diverse evolutionary trajectories of mating systems in fungi.</title>
        <authorList>
            <consortium name="DOE Joint Genome Institute"/>
            <person name="Kourist R."/>
            <person name="Kracht O."/>
            <person name="Bracharz F."/>
            <person name="Lipzen A."/>
            <person name="Nolan M."/>
            <person name="Ohm R."/>
            <person name="Grigoriev I."/>
            <person name="Sun S."/>
            <person name="Heitman J."/>
            <person name="Bruck T."/>
            <person name="Nowrousian M."/>
        </authorList>
    </citation>
    <scope>NUCLEOTIDE SEQUENCE [LARGE SCALE GENOMIC DNA]</scope>
    <source>
        <strain evidence="2 3">IBC0246</strain>
    </source>
</reference>